<keyword evidence="1" id="KW-1133">Transmembrane helix</keyword>
<keyword evidence="1" id="KW-0472">Membrane</keyword>
<feature type="transmembrane region" description="Helical" evidence="1">
    <location>
        <begin position="12"/>
        <end position="33"/>
    </location>
</feature>
<dbReference type="RefSeq" id="WP_152942491.1">
    <property type="nucleotide sequence ID" value="NZ_CP045488.1"/>
</dbReference>
<dbReference type="AlphaFoldDB" id="A0A5P9P5V7"/>
<keyword evidence="1" id="KW-0812">Transmembrane</keyword>
<dbReference type="EMBL" id="CP045488">
    <property type="protein sequence ID" value="QFU83523.1"/>
    <property type="molecule type" value="Genomic_DNA"/>
</dbReference>
<organism evidence="2 3">
    <name type="scientific">Natronorubrum aibiense</name>
    <dbReference type="NCBI Taxonomy" id="348826"/>
    <lineage>
        <taxon>Archaea</taxon>
        <taxon>Methanobacteriati</taxon>
        <taxon>Methanobacteriota</taxon>
        <taxon>Stenosarchaea group</taxon>
        <taxon>Halobacteria</taxon>
        <taxon>Halobacteriales</taxon>
        <taxon>Natrialbaceae</taxon>
        <taxon>Natronorubrum</taxon>
    </lineage>
</organism>
<feature type="transmembrane region" description="Helical" evidence="1">
    <location>
        <begin position="45"/>
        <end position="66"/>
    </location>
</feature>
<reference evidence="2 3" key="1">
    <citation type="journal article" date="2007" name="Int. J. Syst. Evol. Microbiol.">
        <title>Natronorubrum sulfidifaciens sp. nov., an extremely haloalkaliphilic archaeon isolated from Aiding salt lake in Xin-Jiang, China.</title>
        <authorList>
            <person name="Cui H.L."/>
            <person name="Tohty D."/>
            <person name="Liu H.C."/>
            <person name="Liu S.J."/>
            <person name="Oren A."/>
            <person name="Zhou P.J."/>
        </authorList>
    </citation>
    <scope>NUCLEOTIDE SEQUENCE [LARGE SCALE GENOMIC DNA]</scope>
    <source>
        <strain evidence="2 3">7-3</strain>
    </source>
</reference>
<dbReference type="Proteomes" id="UP000326170">
    <property type="component" value="Chromosome"/>
</dbReference>
<evidence type="ECO:0000256" key="1">
    <source>
        <dbReference type="SAM" id="Phobius"/>
    </source>
</evidence>
<gene>
    <name evidence="2" type="ORF">GCU68_13710</name>
</gene>
<protein>
    <submittedName>
        <fullName evidence="2">Uncharacterized protein</fullName>
    </submittedName>
</protein>
<evidence type="ECO:0000313" key="2">
    <source>
        <dbReference type="EMBL" id="QFU83523.1"/>
    </source>
</evidence>
<name>A0A5P9P5V7_9EURY</name>
<dbReference type="GeneID" id="42302119"/>
<keyword evidence="3" id="KW-1185">Reference proteome</keyword>
<dbReference type="KEGG" id="nas:GCU68_13710"/>
<sequence length="79" mass="8246">MDEQSVTRSIPGSVGLLGTLVVVGLVVLGSWSFVDGVVLESAGEYATSTLGVLAVTAVVVGLLIVLGARSKRWREGPYW</sequence>
<evidence type="ECO:0000313" key="3">
    <source>
        <dbReference type="Proteomes" id="UP000326170"/>
    </source>
</evidence>
<accession>A0A5P9P5V7</accession>
<proteinExistence type="predicted"/>